<dbReference type="HAMAP" id="MF_00562">
    <property type="entry name" value="Deacylase_DtdA"/>
    <property type="match status" value="1"/>
</dbReference>
<comment type="caution">
    <text evidence="5">The sequence shown here is derived from an EMBL/GenBank/DDBJ whole genome shotgun (WGS) entry which is preliminary data.</text>
</comment>
<evidence type="ECO:0000256" key="2">
    <source>
        <dbReference type="ARBA" id="ARBA00022801"/>
    </source>
</evidence>
<evidence type="ECO:0000256" key="3">
    <source>
        <dbReference type="ARBA" id="ARBA00022833"/>
    </source>
</evidence>
<dbReference type="EMBL" id="AEGP01000063">
    <property type="protein sequence ID" value="EGG41422.1"/>
    <property type="molecule type" value="Genomic_DNA"/>
</dbReference>
<keyword evidence="3 4" id="KW-0862">Zinc</keyword>
<dbReference type="STRING" id="886738.Nlim_1714"/>
<dbReference type="InterPro" id="IPR007508">
    <property type="entry name" value="DtdA"/>
</dbReference>
<dbReference type="Gene3D" id="3.40.630.50">
    <property type="entry name" value="AF0625-like"/>
    <property type="match status" value="1"/>
</dbReference>
<dbReference type="Proteomes" id="UP000004348">
    <property type="component" value="Chromosome"/>
</dbReference>
<dbReference type="AlphaFoldDB" id="F3KMG4"/>
<dbReference type="PANTHER" id="PTHR34667:SF1">
    <property type="entry name" value="D-AMINOACYL-TRNA DEACYLASE"/>
    <property type="match status" value="1"/>
</dbReference>
<gene>
    <name evidence="4" type="primary">dtdA</name>
    <name evidence="5" type="ORF">Nlim_1714</name>
</gene>
<evidence type="ECO:0000313" key="5">
    <source>
        <dbReference type="EMBL" id="EGG41422.1"/>
    </source>
</evidence>
<keyword evidence="1 4" id="KW-0479">Metal-binding</keyword>
<evidence type="ECO:0000256" key="1">
    <source>
        <dbReference type="ARBA" id="ARBA00022723"/>
    </source>
</evidence>
<dbReference type="InterPro" id="IPR018033">
    <property type="entry name" value="Deacylase_DtdA_archaea"/>
</dbReference>
<comment type="similarity">
    <text evidence="4">Belongs to the DtdA deacylase family.</text>
</comment>
<comment type="function">
    <text evidence="4">D-aminoacyl-tRNA deacylase with broad substrate specificity. By recycling D-aminoacyl-tRNA to D-amino acids and free tRNA molecules, this enzyme counteracts the toxicity associated with the formation of D-aminoacyl-tRNA entities in vivo.</text>
</comment>
<dbReference type="Pfam" id="PF04414">
    <property type="entry name" value="tRNA_deacylase"/>
    <property type="match status" value="1"/>
</dbReference>
<comment type="catalytic activity">
    <reaction evidence="4">
        <text>glycyl-tRNA(Ala) + H2O = tRNA(Ala) + glycine + H(+)</text>
        <dbReference type="Rhea" id="RHEA:53744"/>
        <dbReference type="Rhea" id="RHEA-COMP:9657"/>
        <dbReference type="Rhea" id="RHEA-COMP:13640"/>
        <dbReference type="ChEBI" id="CHEBI:15377"/>
        <dbReference type="ChEBI" id="CHEBI:15378"/>
        <dbReference type="ChEBI" id="CHEBI:57305"/>
        <dbReference type="ChEBI" id="CHEBI:78442"/>
        <dbReference type="ChEBI" id="CHEBI:78522"/>
        <dbReference type="EC" id="3.1.1.96"/>
    </reaction>
</comment>
<dbReference type="GO" id="GO:0008270">
    <property type="term" value="F:zinc ion binding"/>
    <property type="evidence" value="ECO:0007669"/>
    <property type="project" value="UniProtKB-UniRule"/>
</dbReference>
<organism evidence="5">
    <name type="scientific">Candidatus Nitrosarchaeum limnium SFB1</name>
    <dbReference type="NCBI Taxonomy" id="886738"/>
    <lineage>
        <taxon>Archaea</taxon>
        <taxon>Nitrososphaerota</taxon>
        <taxon>Nitrososphaeria</taxon>
        <taxon>Nitrosopumilales</taxon>
        <taxon>Nitrosopumilaceae</taxon>
        <taxon>Nitrosarchaeum</taxon>
    </lineage>
</organism>
<dbReference type="SUPFAM" id="SSF142535">
    <property type="entry name" value="AF0625-like"/>
    <property type="match status" value="1"/>
</dbReference>
<proteinExistence type="inferred from homology"/>
<sequence>MLCILITIWLFCHLHCIGHVFQSLLRVHWWKLIRCPYISYLMELLVAYRDDPAGYNMAKFLSEKMTKDGEIYRGEYYDLLIIPTPAISADWLGEKYDYDGFVFLSKHAAESGVLALTCHSTGNFSDAKFGGNPKQVAIPHPFIQKKYLQVLWKNKSNFSDFQITIEATHHGPTALKKPAIFIEIGTTEKQWTDVSLCNSIASLVHQVMIEKIPSSPVAICFGGTHYPDKFTNEILDGKYSLGTVVPKHALENIDDDLFLHILEQNKMAKTALLDWGGMGPNKQKIVELLKDTDLEVIRL</sequence>
<dbReference type="Gene3D" id="3.40.50.10700">
    <property type="entry name" value="AF0625-like"/>
    <property type="match status" value="1"/>
</dbReference>
<dbReference type="PIRSF" id="PIRSF016210">
    <property type="entry name" value="UCP016210"/>
    <property type="match status" value="1"/>
</dbReference>
<protein>
    <recommendedName>
        <fullName evidence="4">D-aminoacyl-tRNA deacylase</fullName>
        <ecNumber evidence="4">3.1.1.96</ecNumber>
    </recommendedName>
</protein>
<comment type="cofactor">
    <cofactor evidence="4">
        <name>Zn(2+)</name>
        <dbReference type="ChEBI" id="CHEBI:29105"/>
    </cofactor>
    <text evidence="4">Binds 2 Zn(2+) ions per subunit.</text>
</comment>
<comment type="subunit">
    <text evidence="4">Monomer.</text>
</comment>
<evidence type="ECO:0000256" key="4">
    <source>
        <dbReference type="HAMAP-Rule" id="MF_00562"/>
    </source>
</evidence>
<name>F3KMG4_9ARCH</name>
<dbReference type="GO" id="GO:0051499">
    <property type="term" value="F:D-aminoacyl-tRNA deacylase activity"/>
    <property type="evidence" value="ECO:0007669"/>
    <property type="project" value="UniProtKB-UniRule"/>
</dbReference>
<accession>F3KMG4</accession>
<keyword evidence="2 4" id="KW-0378">Hydrolase</keyword>
<dbReference type="PANTHER" id="PTHR34667">
    <property type="entry name" value="D-AMINOACYL-TRNA DEACYLASE"/>
    <property type="match status" value="1"/>
</dbReference>
<dbReference type="HOGENOM" id="CLU_056464_1_0_2"/>
<comment type="catalytic activity">
    <reaction evidence="4">
        <text>a D-aminoacyl-tRNA + H2O = a tRNA + a D-alpha-amino acid + H(+)</text>
        <dbReference type="Rhea" id="RHEA:13953"/>
        <dbReference type="Rhea" id="RHEA-COMP:10123"/>
        <dbReference type="Rhea" id="RHEA-COMP:10124"/>
        <dbReference type="ChEBI" id="CHEBI:15377"/>
        <dbReference type="ChEBI" id="CHEBI:15378"/>
        <dbReference type="ChEBI" id="CHEBI:59871"/>
        <dbReference type="ChEBI" id="CHEBI:78442"/>
        <dbReference type="ChEBI" id="CHEBI:79333"/>
        <dbReference type="EC" id="3.1.1.96"/>
    </reaction>
</comment>
<dbReference type="GO" id="GO:0019478">
    <property type="term" value="P:D-amino acid catabolic process"/>
    <property type="evidence" value="ECO:0007669"/>
    <property type="project" value="UniProtKB-UniRule"/>
</dbReference>
<dbReference type="PATRIC" id="fig|886738.10.peg.1851"/>
<dbReference type="GO" id="GO:0106026">
    <property type="term" value="F:Gly-tRNA(Ala) deacylase activity"/>
    <property type="evidence" value="ECO:0007669"/>
    <property type="project" value="RHEA"/>
</dbReference>
<reference evidence="5" key="1">
    <citation type="journal article" date="2011" name="PLoS ONE">
        <title>Genome of a low-salinity ammonia-oxidizing archaeon determined by single-cell and metagenomic analysis.</title>
        <authorList>
            <person name="Blainey P.C."/>
            <person name="Mosier A.C."/>
            <person name="Potanina A."/>
            <person name="Francis C.A."/>
            <person name="Quake S.R."/>
        </authorList>
    </citation>
    <scope>NUCLEOTIDE SEQUENCE [LARGE SCALE GENOMIC DNA]</scope>
    <source>
        <strain evidence="5">SFB1</strain>
    </source>
</reference>
<dbReference type="EC" id="3.1.1.96" evidence="4"/>